<dbReference type="AlphaFoldDB" id="J2ZAJ0"/>
<evidence type="ECO:0000259" key="2">
    <source>
        <dbReference type="Pfam" id="PF12802"/>
    </source>
</evidence>
<name>J2ZAJ0_9EURY</name>
<dbReference type="Proteomes" id="UP000007813">
    <property type="component" value="Unassembled WGS sequence"/>
</dbReference>
<organism evidence="3 4">
    <name type="scientific">Halogranum salarium B-1</name>
    <dbReference type="NCBI Taxonomy" id="1210908"/>
    <lineage>
        <taxon>Archaea</taxon>
        <taxon>Methanobacteriati</taxon>
        <taxon>Methanobacteriota</taxon>
        <taxon>Stenosarchaea group</taxon>
        <taxon>Halobacteria</taxon>
        <taxon>Halobacteriales</taxon>
        <taxon>Haloferacaceae</taxon>
    </lineage>
</organism>
<protein>
    <recommendedName>
        <fullName evidence="2">HTH marR-type domain-containing protein</fullName>
    </recommendedName>
</protein>
<sequence length="131" mass="14798">MATLLLLNMSIDRETFEITSEDELTELSVPDQVLGFLVAHEDRAFEAREIATRTELDEGTVSTALTRLKSRGLVEHKATYWAATTDDDRLQSYSGYGRATALFNEQLGRESKDNWKEHAPEEPHPSLEDAE</sequence>
<dbReference type="EMBL" id="ALJD01000012">
    <property type="protein sequence ID" value="EJN57660.1"/>
    <property type="molecule type" value="Genomic_DNA"/>
</dbReference>
<evidence type="ECO:0000313" key="4">
    <source>
        <dbReference type="Proteomes" id="UP000007813"/>
    </source>
</evidence>
<dbReference type="eggNOG" id="arCOG02750">
    <property type="taxonomic scope" value="Archaea"/>
</dbReference>
<dbReference type="InterPro" id="IPR036390">
    <property type="entry name" value="WH_DNA-bd_sf"/>
</dbReference>
<gene>
    <name evidence="3" type="ORF">HSB1_40210</name>
</gene>
<reference evidence="3 4" key="1">
    <citation type="journal article" date="2012" name="J. Bacteriol.">
        <title>Draft Genome Sequence of the Extremely Halophilic Archaeon Halogranum salarium B-1T.</title>
        <authorList>
            <person name="Kim K.K."/>
            <person name="Lee K.C."/>
            <person name="Lee J.S."/>
        </authorList>
    </citation>
    <scope>NUCLEOTIDE SEQUENCE [LARGE SCALE GENOMIC DNA]</scope>
    <source>
        <strain evidence="3 4">B-1</strain>
    </source>
</reference>
<dbReference type="GO" id="GO:0003700">
    <property type="term" value="F:DNA-binding transcription factor activity"/>
    <property type="evidence" value="ECO:0007669"/>
    <property type="project" value="InterPro"/>
</dbReference>
<dbReference type="InterPro" id="IPR036388">
    <property type="entry name" value="WH-like_DNA-bd_sf"/>
</dbReference>
<dbReference type="InterPro" id="IPR000835">
    <property type="entry name" value="HTH_MarR-typ"/>
</dbReference>
<evidence type="ECO:0000313" key="3">
    <source>
        <dbReference type="EMBL" id="EJN57660.1"/>
    </source>
</evidence>
<evidence type="ECO:0000256" key="1">
    <source>
        <dbReference type="SAM" id="MobiDB-lite"/>
    </source>
</evidence>
<accession>J2ZAJ0</accession>
<comment type="caution">
    <text evidence="3">The sequence shown here is derived from an EMBL/GenBank/DDBJ whole genome shotgun (WGS) entry which is preliminary data.</text>
</comment>
<feature type="domain" description="HTH marR-type" evidence="2">
    <location>
        <begin position="32"/>
        <end position="77"/>
    </location>
</feature>
<dbReference type="Pfam" id="PF12802">
    <property type="entry name" value="MarR_2"/>
    <property type="match status" value="1"/>
</dbReference>
<proteinExistence type="predicted"/>
<dbReference type="PATRIC" id="fig|1210908.3.peg.3790"/>
<feature type="region of interest" description="Disordered" evidence="1">
    <location>
        <begin position="107"/>
        <end position="131"/>
    </location>
</feature>
<dbReference type="Gene3D" id="1.10.10.10">
    <property type="entry name" value="Winged helix-like DNA-binding domain superfamily/Winged helix DNA-binding domain"/>
    <property type="match status" value="1"/>
</dbReference>
<dbReference type="SUPFAM" id="SSF46785">
    <property type="entry name" value="Winged helix' DNA-binding domain"/>
    <property type="match status" value="1"/>
</dbReference>